<dbReference type="InterPro" id="IPR028994">
    <property type="entry name" value="Integrin_alpha_N"/>
</dbReference>
<dbReference type="STRING" id="1963.AQJ27_42840"/>
<comment type="caution">
    <text evidence="3">The sequence shown here is derived from an EMBL/GenBank/DDBJ whole genome shotgun (WGS) entry which is preliminary data.</text>
</comment>
<dbReference type="Pfam" id="PF13517">
    <property type="entry name" value="FG-GAP_3"/>
    <property type="match status" value="1"/>
</dbReference>
<gene>
    <name evidence="3" type="ORF">SO3561_07969</name>
</gene>
<protein>
    <submittedName>
        <fullName evidence="3">ATP/GTP-binding protein</fullName>
    </submittedName>
</protein>
<accession>A0A250VQT2</accession>
<dbReference type="InterPro" id="IPR013517">
    <property type="entry name" value="FG-GAP"/>
</dbReference>
<dbReference type="Proteomes" id="UP000217446">
    <property type="component" value="Unassembled WGS sequence"/>
</dbReference>
<reference evidence="4" key="1">
    <citation type="submission" date="2017-05" db="EMBL/GenBank/DDBJ databases">
        <title>Streptomyces olivochromogenes NBRC 3561 whole genome shotgun sequence.</title>
        <authorList>
            <person name="Dohra H."/>
            <person name="Kodani S."/>
        </authorList>
    </citation>
    <scope>NUCLEOTIDE SEQUENCE [LARGE SCALE GENOMIC DNA]</scope>
    <source>
        <strain evidence="4">NBRC 3561</strain>
    </source>
</reference>
<evidence type="ECO:0000259" key="2">
    <source>
        <dbReference type="Pfam" id="PF13860"/>
    </source>
</evidence>
<dbReference type="SUPFAM" id="SSF69318">
    <property type="entry name" value="Integrin alpha N-terminal domain"/>
    <property type="match status" value="2"/>
</dbReference>
<keyword evidence="4" id="KW-1185">Reference proteome</keyword>
<evidence type="ECO:0000256" key="1">
    <source>
        <dbReference type="ARBA" id="ARBA00022729"/>
    </source>
</evidence>
<sequence>MLISARLFGGMGPSVVEGEQVTRHTFRRGSLATVIGLALSVSAVPLVAPAHAETATEITVPATMGTTPRTAYLQSAGASGFLEYRSTPEGYGLWWTSYDGSRKPVDGGERLGPGTPGVYGTGSDVVALRASQGSGGQVVLRDMGTGTTETVAVPADQRYLQTYGRTVLTGTSTGGERTRLFLLHNENGSTVQKPVTGLPDGVVFPFFPEGSASGILVNYYGPDRVLQFAWVDAETGAATILPSPVAGMDAVVGSDYLVSWYGTTRVRVYAKGAYDAPTHEVAFPHTSENKILGVVGDALVVARRSGSSVWSVSALPFDGSAELPLAKRADPAAVVTPDGGLVLAGGESSLDYGIAKIEAGADGLPRARRIVDLPAVPMGIESLDLSGGELTTYESGDGATHLYSRSLATAGTLTAGTRTDRGKTQRCGFMVGDHGSCPDLMGTGDGRAVIHNAAGEVSVLDRGQSLPGTVLASGLQDNHGLVDVEGRYAAWGGPSPAGDGLMVADLDTRKVVLTRTGAAGAVPSALWGETLWTAARDGVVTATEVRSGNTITSFRMVGSGCGPSDLQAVGRWVYWSGWCDLPQGSVQKTLVYDTRRKTLIAVPTGTGTRLGDGFLVTRDSASGALNLTDVTSGSAVSRTLAAKAGKWDVDPYTGLVGYVDPASQDIHVLRSGISATDIAVLGARTEPSVGLVDPSSSWDGTWWLSKPAASWTLVLRNKATGATVRTLSGGAARDAVHTSWNGRTSTGAYVPNGTYSWTLTVAPADQHGASATASGSLKLTGGAAVRRDHVGSDGIGDLLTLTSQGALSFHRGDGAGKFSTKTSASGWPASITVVPFGDLNGDRCDDVLVRLSSGALRAYRPGCGKALATSTPYTTLGTSGWNQYNVLTSPGDITGDGRADLIARQASTGDIYLYKATSSGKLSARVKIFSKWSGYKKIVGVGDLNGDGYGDLLAQDTSNKLWRYAGTATGGFRARVEVADNWGASYNVVVGAGDITGDGRADIVSRDTSGKLWRNNGDGKGSFGPRTQIAAGWQGYKALY</sequence>
<name>A0A250VQT2_STROL</name>
<feature type="domain" description="FlgD/Vpr Ig-like" evidence="2">
    <location>
        <begin position="702"/>
        <end position="761"/>
    </location>
</feature>
<organism evidence="3 4">
    <name type="scientific">Streptomyces olivochromogenes</name>
    <dbReference type="NCBI Taxonomy" id="1963"/>
    <lineage>
        <taxon>Bacteria</taxon>
        <taxon>Bacillati</taxon>
        <taxon>Actinomycetota</taxon>
        <taxon>Actinomycetes</taxon>
        <taxon>Kitasatosporales</taxon>
        <taxon>Streptomycetaceae</taxon>
        <taxon>Streptomyces</taxon>
    </lineage>
</organism>
<dbReference type="PANTHER" id="PTHR44103:SF1">
    <property type="entry name" value="PROPROTEIN CONVERTASE P"/>
    <property type="match status" value="1"/>
</dbReference>
<dbReference type="Gene3D" id="2.60.40.4070">
    <property type="match status" value="1"/>
</dbReference>
<keyword evidence="1" id="KW-0732">Signal</keyword>
<proteinExistence type="predicted"/>
<dbReference type="InterPro" id="IPR025965">
    <property type="entry name" value="FlgD/Vpr_Ig-like"/>
</dbReference>
<dbReference type="Gene3D" id="2.130.10.130">
    <property type="entry name" value="Integrin alpha, N-terminal"/>
    <property type="match status" value="1"/>
</dbReference>
<dbReference type="Pfam" id="PF13860">
    <property type="entry name" value="FlgD_ig"/>
    <property type="match status" value="1"/>
</dbReference>
<dbReference type="PANTHER" id="PTHR44103">
    <property type="entry name" value="PROPROTEIN CONVERTASE P"/>
    <property type="match status" value="1"/>
</dbReference>
<dbReference type="EMBL" id="BDQI01000025">
    <property type="protein sequence ID" value="GAX56402.1"/>
    <property type="molecule type" value="Genomic_DNA"/>
</dbReference>
<dbReference type="AlphaFoldDB" id="A0A250VQT2"/>
<evidence type="ECO:0000313" key="3">
    <source>
        <dbReference type="EMBL" id="GAX56402.1"/>
    </source>
</evidence>
<evidence type="ECO:0000313" key="4">
    <source>
        <dbReference type="Proteomes" id="UP000217446"/>
    </source>
</evidence>